<evidence type="ECO:0000313" key="9">
    <source>
        <dbReference type="Proteomes" id="UP000694408"/>
    </source>
</evidence>
<dbReference type="GO" id="GO:0005802">
    <property type="term" value="C:trans-Golgi network"/>
    <property type="evidence" value="ECO:0007669"/>
    <property type="project" value="InterPro"/>
</dbReference>
<dbReference type="SUPFAM" id="SSF52540">
    <property type="entry name" value="P-loop containing nucleoside triphosphate hydrolases"/>
    <property type="match status" value="1"/>
</dbReference>
<dbReference type="Ensembl" id="ENSJHYT00000021641.1">
    <property type="protein sequence ID" value="ENSJHYP00000017917.1"/>
    <property type="gene ID" value="ENSJHYG00000013681.1"/>
</dbReference>
<dbReference type="OMA" id="QAGREHC"/>
<evidence type="ECO:0000256" key="5">
    <source>
        <dbReference type="ARBA" id="ARBA00023289"/>
    </source>
</evidence>
<evidence type="ECO:0000256" key="7">
    <source>
        <dbReference type="SAM" id="MobiDB-lite"/>
    </source>
</evidence>
<protein>
    <submittedName>
        <fullName evidence="8">RAB32, member RAS oncogene family</fullName>
    </submittedName>
</protein>
<dbReference type="InterPro" id="IPR001806">
    <property type="entry name" value="Small_GTPase"/>
</dbReference>
<comment type="subcellular location">
    <subcellularLocation>
        <location evidence="6">Endomembrane system</location>
        <topology evidence="6">Lipid-anchor</topology>
        <orientation evidence="6">Cytoplasmic side</orientation>
    </subcellularLocation>
</comment>
<evidence type="ECO:0000313" key="8">
    <source>
        <dbReference type="Ensembl" id="ENSJHYP00000017917.1"/>
    </source>
</evidence>
<evidence type="ECO:0000256" key="2">
    <source>
        <dbReference type="ARBA" id="ARBA00022741"/>
    </source>
</evidence>
<dbReference type="SMART" id="SM00176">
    <property type="entry name" value="RAN"/>
    <property type="match status" value="1"/>
</dbReference>
<feature type="compositionally biased region" description="Polar residues" evidence="7">
    <location>
        <begin position="44"/>
        <end position="71"/>
    </location>
</feature>
<evidence type="ECO:0000256" key="1">
    <source>
        <dbReference type="ARBA" id="ARBA00006270"/>
    </source>
</evidence>
<dbReference type="Proteomes" id="UP000694408">
    <property type="component" value="Unplaced"/>
</dbReference>
<dbReference type="GO" id="GO:0003924">
    <property type="term" value="F:GTPase activity"/>
    <property type="evidence" value="ECO:0007669"/>
    <property type="project" value="InterPro"/>
</dbReference>
<accession>A0A8C5NQT9</accession>
<dbReference type="FunFam" id="3.40.50.300:FF:000222">
    <property type="entry name" value="RAB32, member RAS oncogene family"/>
    <property type="match status" value="1"/>
</dbReference>
<dbReference type="SMART" id="SM00173">
    <property type="entry name" value="RAS"/>
    <property type="match status" value="1"/>
</dbReference>
<dbReference type="PROSITE" id="PS51421">
    <property type="entry name" value="RAS"/>
    <property type="match status" value="1"/>
</dbReference>
<dbReference type="PRINTS" id="PR00449">
    <property type="entry name" value="RASTRNSFRMNG"/>
</dbReference>
<feature type="region of interest" description="Disordered" evidence="7">
    <location>
        <begin position="193"/>
        <end position="221"/>
    </location>
</feature>
<dbReference type="GO" id="GO:0005770">
    <property type="term" value="C:late endosome"/>
    <property type="evidence" value="ECO:0007669"/>
    <property type="project" value="TreeGrafter"/>
</dbReference>
<keyword evidence="2" id="KW-0547">Nucleotide-binding</keyword>
<evidence type="ECO:0000256" key="4">
    <source>
        <dbReference type="ARBA" id="ARBA00023288"/>
    </source>
</evidence>
<evidence type="ECO:0000256" key="3">
    <source>
        <dbReference type="ARBA" id="ARBA00023134"/>
    </source>
</evidence>
<dbReference type="SMART" id="SM00174">
    <property type="entry name" value="RHO"/>
    <property type="match status" value="1"/>
</dbReference>
<dbReference type="GO" id="GO:0005764">
    <property type="term" value="C:lysosome"/>
    <property type="evidence" value="ECO:0007669"/>
    <property type="project" value="TreeGrafter"/>
</dbReference>
<organism evidence="8 9">
    <name type="scientific">Junco hyemalis</name>
    <name type="common">Dark-eyed junco</name>
    <dbReference type="NCBI Taxonomy" id="40217"/>
    <lineage>
        <taxon>Eukaryota</taxon>
        <taxon>Metazoa</taxon>
        <taxon>Chordata</taxon>
        <taxon>Craniata</taxon>
        <taxon>Vertebrata</taxon>
        <taxon>Euteleostomi</taxon>
        <taxon>Archelosauria</taxon>
        <taxon>Archosauria</taxon>
        <taxon>Dinosauria</taxon>
        <taxon>Saurischia</taxon>
        <taxon>Theropoda</taxon>
        <taxon>Coelurosauria</taxon>
        <taxon>Aves</taxon>
        <taxon>Neognathae</taxon>
        <taxon>Neoaves</taxon>
        <taxon>Telluraves</taxon>
        <taxon>Australaves</taxon>
        <taxon>Passeriformes</taxon>
        <taxon>Passerellidae</taxon>
        <taxon>Junco</taxon>
    </lineage>
</organism>
<proteinExistence type="inferred from homology"/>
<keyword evidence="4" id="KW-0449">Lipoprotein</keyword>
<dbReference type="CDD" id="cd04107">
    <property type="entry name" value="Rab32_Rab38"/>
    <property type="match status" value="1"/>
</dbReference>
<dbReference type="GO" id="GO:0090385">
    <property type="term" value="P:phagosome-lysosome fusion"/>
    <property type="evidence" value="ECO:0007669"/>
    <property type="project" value="TreeGrafter"/>
</dbReference>
<dbReference type="PROSITE" id="PS51419">
    <property type="entry name" value="RAB"/>
    <property type="match status" value="1"/>
</dbReference>
<keyword evidence="3" id="KW-0342">GTP-binding</keyword>
<dbReference type="InterPro" id="IPR005225">
    <property type="entry name" value="Small_GTP-bd"/>
</dbReference>
<dbReference type="Gene3D" id="3.40.50.300">
    <property type="entry name" value="P-loop containing nucleotide triphosphate hydrolases"/>
    <property type="match status" value="1"/>
</dbReference>
<dbReference type="PANTHER" id="PTHR47981">
    <property type="entry name" value="RAB FAMILY"/>
    <property type="match status" value="1"/>
</dbReference>
<dbReference type="PANTHER" id="PTHR47981:SF41">
    <property type="entry name" value="RAS-RELATED PROTEIN RAB-32 ISOFORM X1"/>
    <property type="match status" value="1"/>
</dbReference>
<comment type="similarity">
    <text evidence="1">Belongs to the small GTPase superfamily. Rab family.</text>
</comment>
<keyword evidence="9" id="KW-1185">Reference proteome</keyword>
<keyword evidence="5" id="KW-0636">Prenylation</keyword>
<dbReference type="GO" id="GO:0005525">
    <property type="term" value="F:GTP binding"/>
    <property type="evidence" value="ECO:0007669"/>
    <property type="project" value="UniProtKB-KW"/>
</dbReference>
<dbReference type="GO" id="GO:0045335">
    <property type="term" value="C:phagocytic vesicle"/>
    <property type="evidence" value="ECO:0007669"/>
    <property type="project" value="TreeGrafter"/>
</dbReference>
<dbReference type="NCBIfam" id="TIGR00231">
    <property type="entry name" value="small_GTP"/>
    <property type="match status" value="1"/>
</dbReference>
<feature type="compositionally biased region" description="Low complexity" evidence="7">
    <location>
        <begin position="97"/>
        <end position="106"/>
    </location>
</feature>
<dbReference type="InterPro" id="IPR027417">
    <property type="entry name" value="P-loop_NTPase"/>
</dbReference>
<dbReference type="AlphaFoldDB" id="A0A8C5NQT9"/>
<dbReference type="GO" id="GO:0008333">
    <property type="term" value="P:endosome to lysosome transport"/>
    <property type="evidence" value="ECO:0007669"/>
    <property type="project" value="TreeGrafter"/>
</dbReference>
<evidence type="ECO:0000256" key="6">
    <source>
        <dbReference type="ARBA" id="ARBA00046278"/>
    </source>
</evidence>
<dbReference type="Pfam" id="PF00071">
    <property type="entry name" value="Ras"/>
    <property type="match status" value="1"/>
</dbReference>
<reference evidence="8" key="2">
    <citation type="submission" date="2025-09" db="UniProtKB">
        <authorList>
            <consortium name="Ensembl"/>
        </authorList>
    </citation>
    <scope>IDENTIFICATION</scope>
</reference>
<dbReference type="InterPro" id="IPR030697">
    <property type="entry name" value="Rab29/Rab38/Rab32"/>
</dbReference>
<feature type="compositionally biased region" description="Gly residues" evidence="7">
    <location>
        <begin position="212"/>
        <end position="221"/>
    </location>
</feature>
<feature type="region of interest" description="Disordered" evidence="7">
    <location>
        <begin position="38"/>
        <end position="139"/>
    </location>
</feature>
<name>A0A8C5NQT9_JUNHY</name>
<dbReference type="SMART" id="SM00175">
    <property type="entry name" value="RAB"/>
    <property type="match status" value="1"/>
</dbReference>
<sequence length="431" mass="46806">MQAGREHCHWNAAIATHPDKTLCPMGLCAAKHSLPDGGERTRVLSESSPGENFPAATTTGSKVPKNGTNRELTLPQPEPPSEAHPALPCRSQPGPPEAAAGELLPARPFPGVRERRGGRAAPSLRPSHRPPPGRYKPAEFPRPVTAVRWWLALPAPSHPLSRFVFPRPARAGPAGSRLGKVAVKVAAWESLEAGEPRPRQPGLSAALHGREGGMAGGAGAGSGVPECREHLFKVLVIGELGVGKTSIIKRYVHQLFSQHYRATIGVDFALKVINWDSKTLVRLQLWDIAGQERFGNMTRVYYKEAVGAFVVFDVTRGSTFEAVSKWKHDLDSKVLLPNGSPIPAVLLANKCDQKKDGSQNPSQMDQFCREGGFVGWFETSAKDNINIDEAARFLVENILANYKTFPNEENDVGKPKLDLDPLKAESKSQCC</sequence>
<reference evidence="8" key="1">
    <citation type="submission" date="2025-08" db="UniProtKB">
        <authorList>
            <consortium name="Ensembl"/>
        </authorList>
    </citation>
    <scope>IDENTIFICATION</scope>
</reference>